<gene>
    <name evidence="2" type="ORF">Slati_2925100</name>
</gene>
<comment type="caution">
    <text evidence="2">The sequence shown here is derived from an EMBL/GenBank/DDBJ whole genome shotgun (WGS) entry which is preliminary data.</text>
</comment>
<dbReference type="GO" id="GO:0006397">
    <property type="term" value="P:mRNA processing"/>
    <property type="evidence" value="ECO:0007669"/>
    <property type="project" value="InterPro"/>
</dbReference>
<reference evidence="2" key="1">
    <citation type="submission" date="2020-06" db="EMBL/GenBank/DDBJ databases">
        <authorList>
            <person name="Li T."/>
            <person name="Hu X."/>
            <person name="Zhang T."/>
            <person name="Song X."/>
            <person name="Zhang H."/>
            <person name="Dai N."/>
            <person name="Sheng W."/>
            <person name="Hou X."/>
            <person name="Wei L."/>
        </authorList>
    </citation>
    <scope>NUCLEOTIDE SEQUENCE</scope>
    <source>
        <strain evidence="2">KEN1</strain>
        <tissue evidence="2">Leaf</tissue>
    </source>
</reference>
<feature type="region of interest" description="Disordered" evidence="1">
    <location>
        <begin position="194"/>
        <end position="732"/>
    </location>
</feature>
<feature type="compositionally biased region" description="Basic and acidic residues" evidence="1">
    <location>
        <begin position="465"/>
        <end position="485"/>
    </location>
</feature>
<dbReference type="GO" id="GO:0003723">
    <property type="term" value="F:RNA binding"/>
    <property type="evidence" value="ECO:0007669"/>
    <property type="project" value="TreeGrafter"/>
</dbReference>
<dbReference type="PANTHER" id="PTHR36884:SF1">
    <property type="entry name" value="FIP1[V]-LIKE PROTEIN"/>
    <property type="match status" value="1"/>
</dbReference>
<feature type="compositionally biased region" description="Basic and acidic residues" evidence="1">
    <location>
        <begin position="492"/>
        <end position="636"/>
    </location>
</feature>
<accession>A0AAW2VEE0</accession>
<feature type="compositionally biased region" description="Basic and acidic residues" evidence="1">
    <location>
        <begin position="430"/>
        <end position="449"/>
    </location>
</feature>
<reference evidence="2" key="2">
    <citation type="journal article" date="2024" name="Plant">
        <title>Genomic evolution and insights into agronomic trait innovations of Sesamum species.</title>
        <authorList>
            <person name="Miao H."/>
            <person name="Wang L."/>
            <person name="Qu L."/>
            <person name="Liu H."/>
            <person name="Sun Y."/>
            <person name="Le M."/>
            <person name="Wang Q."/>
            <person name="Wei S."/>
            <person name="Zheng Y."/>
            <person name="Lin W."/>
            <person name="Duan Y."/>
            <person name="Cao H."/>
            <person name="Xiong S."/>
            <person name="Wang X."/>
            <person name="Wei L."/>
            <person name="Li C."/>
            <person name="Ma Q."/>
            <person name="Ju M."/>
            <person name="Zhao R."/>
            <person name="Li G."/>
            <person name="Mu C."/>
            <person name="Tian Q."/>
            <person name="Mei H."/>
            <person name="Zhang T."/>
            <person name="Gao T."/>
            <person name="Zhang H."/>
        </authorList>
    </citation>
    <scope>NUCLEOTIDE SEQUENCE</scope>
    <source>
        <strain evidence="2">KEN1</strain>
    </source>
</reference>
<name>A0AAW2VEE0_9LAMI</name>
<feature type="compositionally biased region" description="Basic and acidic residues" evidence="1">
    <location>
        <begin position="275"/>
        <end position="287"/>
    </location>
</feature>
<feature type="region of interest" description="Disordered" evidence="1">
    <location>
        <begin position="104"/>
        <end position="128"/>
    </location>
</feature>
<feature type="compositionally biased region" description="Basic and acidic residues" evidence="1">
    <location>
        <begin position="380"/>
        <end position="421"/>
    </location>
</feature>
<feature type="compositionally biased region" description="Basic and acidic residues" evidence="1">
    <location>
        <begin position="327"/>
        <end position="352"/>
    </location>
</feature>
<dbReference type="PANTHER" id="PTHR36884">
    <property type="entry name" value="FIP1[III]-LIKE PROTEIN"/>
    <property type="match status" value="1"/>
</dbReference>
<feature type="compositionally biased region" description="Basic and acidic residues" evidence="1">
    <location>
        <begin position="82"/>
        <end position="92"/>
    </location>
</feature>
<dbReference type="InterPro" id="IPR044976">
    <property type="entry name" value="FIPS5/FIPS3-like"/>
</dbReference>
<evidence type="ECO:0000313" key="2">
    <source>
        <dbReference type="EMBL" id="KAL0427503.1"/>
    </source>
</evidence>
<feature type="compositionally biased region" description="Basic and acidic residues" evidence="1">
    <location>
        <begin position="664"/>
        <end position="674"/>
    </location>
</feature>
<feature type="compositionally biased region" description="Basic and acidic residues" evidence="1">
    <location>
        <begin position="681"/>
        <end position="702"/>
    </location>
</feature>
<feature type="region of interest" description="Disordered" evidence="1">
    <location>
        <begin position="143"/>
        <end position="164"/>
    </location>
</feature>
<dbReference type="EMBL" id="JACGWN010000010">
    <property type="protein sequence ID" value="KAL0427503.1"/>
    <property type="molecule type" value="Genomic_DNA"/>
</dbReference>
<evidence type="ECO:0000256" key="1">
    <source>
        <dbReference type="SAM" id="MobiDB-lite"/>
    </source>
</evidence>
<proteinExistence type="predicted"/>
<sequence length="732" mass="83520">MQSKIRVYESGRAEQDYDPDLPPELAAAVGIQDTPSENANPGKLDAGPTDLARASARGRPPVPIGRPIPVETGSGDRLPSIDTRRPRMHDSDAIIEIVCQSSPEDDEMAEQQNNDPATEDLGGVDDVKQDDADRIGRFSHAYNGQNREVAKRAQVKSSTSRAEIGREDDLHFASEAPCNIILIGRLVSLMRREQSSSDIEFQRIKSDRRSTKGRGHVKSPRMNASENDREKQIVDDQNESFDSEDGKQKSSSRAIESDGEQVVTAGDEANDESVLDDKNSDMEKEEMAVDAPTNDALGDGKLMHSTNKQKINSLVEPLSQENDDGEDSKTARSSDNSKARSGSSKDLRKFQDSFEDEVLQDRHHARTEVGMTSSVHRHMKGENADWRKESDISEGSWRRRDEDLHGRRARVEDTRKREHGGEIGSRNRAKVRESERSARDEHHQSRKQLDNGSWRGANNSQDMGSRQRDRDDNLKTRNEKVDDLHNKRRKEGAHLNWDHAEKEDITYNHRESSSSRKRDKDDSSDQWKRDEHVKVKDDDMHYVRQKEDGSLRKERGERQRDGDERHRLKQSHEEILSRREREETRPVMRSGRPAEDKTWSSHSRGKDEYKGSGREYHPKDVGRHSDQLKRRDRVENESFSQNRGHEDMHARGNQVSNDKKRTRYEKSGTSDERVVYASDTSRLHEPRQKESSRKSKESESGDRGSLIPSKRNQDEHSGQISETVCISLDPMP</sequence>
<feature type="region of interest" description="Disordered" evidence="1">
    <location>
        <begin position="1"/>
        <end position="92"/>
    </location>
</feature>
<feature type="compositionally biased region" description="Basic and acidic residues" evidence="1">
    <location>
        <begin position="1"/>
        <end position="15"/>
    </location>
</feature>
<protein>
    <submittedName>
        <fullName evidence="2">FIP1[V]-like protein</fullName>
    </submittedName>
</protein>
<dbReference type="AlphaFoldDB" id="A0AAW2VEE0"/>
<organism evidence="2">
    <name type="scientific">Sesamum latifolium</name>
    <dbReference type="NCBI Taxonomy" id="2727402"/>
    <lineage>
        <taxon>Eukaryota</taxon>
        <taxon>Viridiplantae</taxon>
        <taxon>Streptophyta</taxon>
        <taxon>Embryophyta</taxon>
        <taxon>Tracheophyta</taxon>
        <taxon>Spermatophyta</taxon>
        <taxon>Magnoliopsida</taxon>
        <taxon>eudicotyledons</taxon>
        <taxon>Gunneridae</taxon>
        <taxon>Pentapetalae</taxon>
        <taxon>asterids</taxon>
        <taxon>lamiids</taxon>
        <taxon>Lamiales</taxon>
        <taxon>Pedaliaceae</taxon>
        <taxon>Sesamum</taxon>
    </lineage>
</organism>
<dbReference type="GO" id="GO:0016607">
    <property type="term" value="C:nuclear speck"/>
    <property type="evidence" value="ECO:0007669"/>
    <property type="project" value="TreeGrafter"/>
</dbReference>
<feature type="compositionally biased region" description="Basic and acidic residues" evidence="1">
    <location>
        <begin position="194"/>
        <end position="210"/>
    </location>
</feature>